<evidence type="ECO:0000313" key="10">
    <source>
        <dbReference type="Proteomes" id="UP000681035"/>
    </source>
</evidence>
<dbReference type="GO" id="GO:0006281">
    <property type="term" value="P:DNA repair"/>
    <property type="evidence" value="ECO:0007669"/>
    <property type="project" value="InterPro"/>
</dbReference>
<evidence type="ECO:0000256" key="1">
    <source>
        <dbReference type="ARBA" id="ARBA00005915"/>
    </source>
</evidence>
<protein>
    <recommendedName>
        <fullName evidence="2">Single-stranded-DNA-specific exonuclease RecJ</fullName>
    </recommendedName>
</protein>
<evidence type="ECO:0000256" key="5">
    <source>
        <dbReference type="ARBA" id="ARBA00022839"/>
    </source>
</evidence>
<dbReference type="GO" id="GO:0006310">
    <property type="term" value="P:DNA recombination"/>
    <property type="evidence" value="ECO:0007669"/>
    <property type="project" value="InterPro"/>
</dbReference>
<dbReference type="KEGG" id="vcop:MM50RIKEN_00510"/>
<dbReference type="InterPro" id="IPR004610">
    <property type="entry name" value="RecJ"/>
</dbReference>
<evidence type="ECO:0000256" key="4">
    <source>
        <dbReference type="ARBA" id="ARBA00022801"/>
    </source>
</evidence>
<evidence type="ECO:0000256" key="3">
    <source>
        <dbReference type="ARBA" id="ARBA00022722"/>
    </source>
</evidence>
<sequence length="700" mass="76624">MKFSKWHIAPAEEADIRRLGEAGYPQLVSQVLAARSISTAEEAAAFLERGRDLTCSPFLMKDMDRAVECISRAIGQGLRMAVFGDYDVDGITATVILVDYLKSRGVDVLHYIPRRIEDGYGLGQDAIRSLHEQGVELLITVDCGITGVEEVDFAASLGMDVVITDHHECKDTLPRAVAVVDPHRPDCTYPFPYLAGCGVALKLVLALGGESREEALFSRYCTLAAIGTIADVMPMSGENRIIVSRGLECITQSDFIGLHALLQEAGLMDKAITSVQVGFVLAPRINAAGRMGAADKAADLLLCQDPAEAARLARELCALNRERQAVEQTIYAQAVEQIDHLPPQERSALVLASDTWHQGVVGIVASRLSEKYACPSFMIHLSGTVGKGSCRSWGGFNLFAALERCSDLLLDFGGHELAAGFTIDVANIPSFRQRMNQLVREYQGGGAPEVCLEIDAALTCPSRVTLTEVEALGMLEPYGAGNARPLFCLMGATLERLQSVGQNRHLKLRLSKGSSQFDGIFFSVSPDTCPVAAGSRVDAAFYLQINEFRGNRTVQLQMVDIRPSLTVSTREDECLHLLERCLRGDRLLPKEAVHLLPSRSQCVQLWRALEHTVPPEGLTACYLPLLRELSARLEGADPFLRTAFCLEVFRERQLLTLRQEGDTISITLTGQGKHVRLEESGYLQGLHEVMQPKRGGDHHD</sequence>
<dbReference type="RefSeq" id="WP_213541265.1">
    <property type="nucleotide sequence ID" value="NZ_AP023418.1"/>
</dbReference>
<feature type="domain" description="RecJ OB" evidence="8">
    <location>
        <begin position="455"/>
        <end position="560"/>
    </location>
</feature>
<dbReference type="Pfam" id="PF02272">
    <property type="entry name" value="DHHA1"/>
    <property type="match status" value="1"/>
</dbReference>
<dbReference type="AlphaFoldDB" id="A0A810PVM7"/>
<dbReference type="PANTHER" id="PTHR30255">
    <property type="entry name" value="SINGLE-STRANDED-DNA-SPECIFIC EXONUCLEASE RECJ"/>
    <property type="match status" value="1"/>
</dbReference>
<comment type="similarity">
    <text evidence="1">Belongs to the RecJ family.</text>
</comment>
<evidence type="ECO:0000259" key="6">
    <source>
        <dbReference type="Pfam" id="PF01368"/>
    </source>
</evidence>
<keyword evidence="4" id="KW-0378">Hydrolase</keyword>
<dbReference type="InterPro" id="IPR041122">
    <property type="entry name" value="RecJ_OB"/>
</dbReference>
<evidence type="ECO:0000259" key="7">
    <source>
        <dbReference type="Pfam" id="PF02272"/>
    </source>
</evidence>
<dbReference type="NCBIfam" id="TIGR00644">
    <property type="entry name" value="recJ"/>
    <property type="match status" value="1"/>
</dbReference>
<dbReference type="InterPro" id="IPR038763">
    <property type="entry name" value="DHH_sf"/>
</dbReference>
<feature type="domain" description="DHHA1" evidence="7">
    <location>
        <begin position="348"/>
        <end position="440"/>
    </location>
</feature>
<keyword evidence="3" id="KW-0540">Nuclease</keyword>
<dbReference type="SUPFAM" id="SSF64182">
    <property type="entry name" value="DHH phosphoesterases"/>
    <property type="match status" value="1"/>
</dbReference>
<evidence type="ECO:0000313" key="9">
    <source>
        <dbReference type="EMBL" id="BCK80288.1"/>
    </source>
</evidence>
<dbReference type="InterPro" id="IPR001667">
    <property type="entry name" value="DDH_dom"/>
</dbReference>
<dbReference type="InterPro" id="IPR051673">
    <property type="entry name" value="SSDNA_exonuclease_RecJ"/>
</dbReference>
<accession>A0A810PVM7</accession>
<evidence type="ECO:0000256" key="2">
    <source>
        <dbReference type="ARBA" id="ARBA00019841"/>
    </source>
</evidence>
<dbReference type="GO" id="GO:0003676">
    <property type="term" value="F:nucleic acid binding"/>
    <property type="evidence" value="ECO:0007669"/>
    <property type="project" value="InterPro"/>
</dbReference>
<dbReference type="Proteomes" id="UP000681035">
    <property type="component" value="Chromosome"/>
</dbReference>
<dbReference type="InterPro" id="IPR003156">
    <property type="entry name" value="DHHA1_dom"/>
</dbReference>
<evidence type="ECO:0000259" key="8">
    <source>
        <dbReference type="Pfam" id="PF17768"/>
    </source>
</evidence>
<keyword evidence="5" id="KW-0269">Exonuclease</keyword>
<dbReference type="PANTHER" id="PTHR30255:SF2">
    <property type="entry name" value="SINGLE-STRANDED-DNA-SPECIFIC EXONUCLEASE RECJ"/>
    <property type="match status" value="1"/>
</dbReference>
<proteinExistence type="inferred from homology"/>
<dbReference type="Gene3D" id="3.90.1640.30">
    <property type="match status" value="1"/>
</dbReference>
<dbReference type="Gene3D" id="3.10.310.30">
    <property type="match status" value="1"/>
</dbReference>
<organism evidence="9 10">
    <name type="scientific">Vescimonas coprocola</name>
    <dbReference type="NCBI Taxonomy" id="2714355"/>
    <lineage>
        <taxon>Bacteria</taxon>
        <taxon>Bacillati</taxon>
        <taxon>Bacillota</taxon>
        <taxon>Clostridia</taxon>
        <taxon>Eubacteriales</taxon>
        <taxon>Oscillospiraceae</taxon>
        <taxon>Vescimonas</taxon>
    </lineage>
</organism>
<dbReference type="GO" id="GO:0008409">
    <property type="term" value="F:5'-3' exonuclease activity"/>
    <property type="evidence" value="ECO:0007669"/>
    <property type="project" value="InterPro"/>
</dbReference>
<feature type="domain" description="DDH" evidence="6">
    <location>
        <begin position="80"/>
        <end position="228"/>
    </location>
</feature>
<gene>
    <name evidence="9" type="ORF">MM50RIKEN_00510</name>
</gene>
<dbReference type="Pfam" id="PF01368">
    <property type="entry name" value="DHH"/>
    <property type="match status" value="1"/>
</dbReference>
<name>A0A810PVM7_9FIRM</name>
<dbReference type="EMBL" id="AP023418">
    <property type="protein sequence ID" value="BCK80288.1"/>
    <property type="molecule type" value="Genomic_DNA"/>
</dbReference>
<dbReference type="Pfam" id="PF17768">
    <property type="entry name" value="RecJ_OB"/>
    <property type="match status" value="1"/>
</dbReference>
<reference evidence="9" key="1">
    <citation type="submission" date="2020-09" db="EMBL/GenBank/DDBJ databases">
        <title>New species isolated from human feces.</title>
        <authorList>
            <person name="Kitahara M."/>
            <person name="Shigeno Y."/>
            <person name="Shime M."/>
            <person name="Matsumoto Y."/>
            <person name="Nakamura S."/>
            <person name="Motooka D."/>
            <person name="Fukuoka S."/>
            <person name="Nishikawa H."/>
            <person name="Benno Y."/>
        </authorList>
    </citation>
    <scope>NUCLEOTIDE SEQUENCE</scope>
    <source>
        <strain evidence="9">MM50</strain>
    </source>
</reference>
<keyword evidence="10" id="KW-1185">Reference proteome</keyword>